<dbReference type="OrthoDB" id="9777791at2"/>
<dbReference type="AlphaFoldDB" id="A0A0M4FVQ9"/>
<dbReference type="Pfam" id="PF01636">
    <property type="entry name" value="APH"/>
    <property type="match status" value="1"/>
</dbReference>
<reference evidence="9 10" key="2">
    <citation type="journal article" date="2016" name="Int. J. Syst. Evol. Microbiol.">
        <title>Bacillus gobiensis sp. nov., isolated from a soil sample.</title>
        <authorList>
            <person name="Liu B."/>
            <person name="Liu G.H."/>
            <person name="Cetin S."/>
            <person name="Schumann P."/>
            <person name="Pan Z.Z."/>
            <person name="Chen Q.Q."/>
        </authorList>
    </citation>
    <scope>NUCLEOTIDE SEQUENCE [LARGE SCALE GENOMIC DNA]</scope>
    <source>
        <strain evidence="9 10">FJAT-4402</strain>
    </source>
</reference>
<dbReference type="PANTHER" id="PTHR34273">
    <property type="entry name" value="METHYLTHIORIBOSE KINASE"/>
    <property type="match status" value="1"/>
</dbReference>
<accession>A0A0M4FVQ9</accession>
<dbReference type="InterPro" id="IPR002575">
    <property type="entry name" value="Aminoglycoside_PTrfase"/>
</dbReference>
<evidence type="ECO:0000256" key="6">
    <source>
        <dbReference type="ARBA" id="ARBA00022777"/>
    </source>
</evidence>
<dbReference type="GO" id="GO:0009086">
    <property type="term" value="P:methionine biosynthetic process"/>
    <property type="evidence" value="ECO:0007669"/>
    <property type="project" value="InterPro"/>
</dbReference>
<keyword evidence="7" id="KW-0067">ATP-binding</keyword>
<dbReference type="PANTHER" id="PTHR34273:SF2">
    <property type="entry name" value="METHYLTHIORIBOSE KINASE"/>
    <property type="match status" value="1"/>
</dbReference>
<dbReference type="EC" id="2.7.1.100" evidence="3"/>
<dbReference type="Gene3D" id="3.90.1200.10">
    <property type="match status" value="1"/>
</dbReference>
<evidence type="ECO:0000313" key="10">
    <source>
        <dbReference type="Proteomes" id="UP000067625"/>
    </source>
</evidence>
<keyword evidence="10" id="KW-1185">Reference proteome</keyword>
<evidence type="ECO:0000313" key="9">
    <source>
        <dbReference type="EMBL" id="ALC80850.1"/>
    </source>
</evidence>
<evidence type="ECO:0000256" key="7">
    <source>
        <dbReference type="ARBA" id="ARBA00022840"/>
    </source>
</evidence>
<evidence type="ECO:0000256" key="3">
    <source>
        <dbReference type="ARBA" id="ARBA00012128"/>
    </source>
</evidence>
<dbReference type="GO" id="GO:0005524">
    <property type="term" value="F:ATP binding"/>
    <property type="evidence" value="ECO:0007669"/>
    <property type="project" value="UniProtKB-KW"/>
</dbReference>
<evidence type="ECO:0000256" key="4">
    <source>
        <dbReference type="ARBA" id="ARBA00022679"/>
    </source>
</evidence>
<dbReference type="RefSeq" id="WP_053602596.1">
    <property type="nucleotide sequence ID" value="NZ_CP012600.1"/>
</dbReference>
<dbReference type="GO" id="GO:0046522">
    <property type="term" value="F:S-methyl-5-thioribose kinase activity"/>
    <property type="evidence" value="ECO:0007669"/>
    <property type="project" value="UniProtKB-EC"/>
</dbReference>
<dbReference type="Gene3D" id="3.30.200.20">
    <property type="entry name" value="Phosphorylase Kinase, domain 1"/>
    <property type="match status" value="1"/>
</dbReference>
<dbReference type="SUPFAM" id="SSF56112">
    <property type="entry name" value="Protein kinase-like (PK-like)"/>
    <property type="match status" value="1"/>
</dbReference>
<dbReference type="NCBIfam" id="TIGR01767">
    <property type="entry name" value="MTRK"/>
    <property type="match status" value="1"/>
</dbReference>
<dbReference type="InterPro" id="IPR009212">
    <property type="entry name" value="Methylthioribose_kinase"/>
</dbReference>
<dbReference type="PATRIC" id="fig|1441095.3.peg.894"/>
<protein>
    <recommendedName>
        <fullName evidence="3">S-methyl-5-thioribose kinase</fullName>
        <ecNumber evidence="3">2.7.1.100</ecNumber>
    </recommendedName>
</protein>
<name>A0A0M4FVQ9_9BACI</name>
<feature type="domain" description="Aminoglycoside phosphotransferase" evidence="8">
    <location>
        <begin position="35"/>
        <end position="269"/>
    </location>
</feature>
<dbReference type="STRING" id="1441095.AM592_04060"/>
<keyword evidence="6 9" id="KW-0418">Kinase</keyword>
<evidence type="ECO:0000256" key="5">
    <source>
        <dbReference type="ARBA" id="ARBA00022741"/>
    </source>
</evidence>
<dbReference type="Proteomes" id="UP000067625">
    <property type="component" value="Chromosome"/>
</dbReference>
<evidence type="ECO:0000256" key="1">
    <source>
        <dbReference type="ARBA" id="ARBA00010165"/>
    </source>
</evidence>
<proteinExistence type="inferred from homology"/>
<sequence>MATTKTPAYETLTVSSGAALAVKLGLFSGKSTITCQEIGNRNRNRVFRVRDQENNRSIIIKQVVPFGQLFGESLPLRANRARIESSALIRQAEHVPHLVPKIYYSDTTLAVIVMEDLSHLSILRKGLIEGKTYPLFSEHVGEFLGKTLFYNSAYFLDPQVKNELEKQFSNPDLCAITEKLLFTDPFFASNSNEFEEELRTIVKGFRDDSSLLDEASKLRNTFTSKTESLIHGDLHTGSIFSNQHVTKIIDPEFAFFGPIGFDIGKIIADLLIHTMSHDDEKSSLLHHIITVWTVFSNTFKEAFRKDCRELYKTKINIQDLLYQIFADAAGFAGCELIRYSIGAAQDSDINPVPIVNRIERKSLAIRFGLLLIKERENLQDAEGMITLLTQLEHE</sequence>
<comment type="similarity">
    <text evidence="1">Belongs to the methylthioribose kinase family.</text>
</comment>
<reference evidence="10" key="1">
    <citation type="submission" date="2015-08" db="EMBL/GenBank/DDBJ databases">
        <title>Genome sequencing project for genomic taxonomy and phylogenomics of Bacillus-like bacteria.</title>
        <authorList>
            <person name="Liu B."/>
            <person name="Wang J."/>
            <person name="Zhu Y."/>
            <person name="Liu G."/>
            <person name="Chen Q."/>
            <person name="Chen Z."/>
            <person name="Lan J."/>
            <person name="Che J."/>
            <person name="Ge C."/>
            <person name="Shi H."/>
            <person name="Pan Z."/>
            <person name="Liu X."/>
        </authorList>
    </citation>
    <scope>NUCLEOTIDE SEQUENCE [LARGE SCALE GENOMIC DNA]</scope>
    <source>
        <strain evidence="10">FJAT-4402</strain>
    </source>
</reference>
<evidence type="ECO:0000256" key="2">
    <source>
        <dbReference type="ARBA" id="ARBA00011738"/>
    </source>
</evidence>
<dbReference type="EMBL" id="CP012600">
    <property type="protein sequence ID" value="ALC80850.1"/>
    <property type="molecule type" value="Genomic_DNA"/>
</dbReference>
<keyword evidence="5" id="KW-0547">Nucleotide-binding</keyword>
<dbReference type="PIRSF" id="PIRSF031134">
    <property type="entry name" value="MTRK"/>
    <property type="match status" value="1"/>
</dbReference>
<evidence type="ECO:0000259" key="8">
    <source>
        <dbReference type="Pfam" id="PF01636"/>
    </source>
</evidence>
<keyword evidence="4 9" id="KW-0808">Transferase</keyword>
<gene>
    <name evidence="9" type="primary">mtnK</name>
    <name evidence="9" type="synonym">ykrT</name>
    <name evidence="9" type="ORF">AM592_04060</name>
</gene>
<comment type="subunit">
    <text evidence="2">Homodimer.</text>
</comment>
<organism evidence="9 10">
    <name type="scientific">Bacillus gobiensis</name>
    <dbReference type="NCBI Taxonomy" id="1441095"/>
    <lineage>
        <taxon>Bacteria</taxon>
        <taxon>Bacillati</taxon>
        <taxon>Bacillota</taxon>
        <taxon>Bacilli</taxon>
        <taxon>Bacillales</taxon>
        <taxon>Bacillaceae</taxon>
        <taxon>Bacillus</taxon>
    </lineage>
</organism>
<dbReference type="InterPro" id="IPR011009">
    <property type="entry name" value="Kinase-like_dom_sf"/>
</dbReference>